<dbReference type="OrthoDB" id="7307400at2"/>
<organism evidence="2 3">
    <name type="scientific">Azospirillum oryzae</name>
    <dbReference type="NCBI Taxonomy" id="286727"/>
    <lineage>
        <taxon>Bacteria</taxon>
        <taxon>Pseudomonadati</taxon>
        <taxon>Pseudomonadota</taxon>
        <taxon>Alphaproteobacteria</taxon>
        <taxon>Rhodospirillales</taxon>
        <taxon>Azospirillaceae</taxon>
        <taxon>Azospirillum</taxon>
    </lineage>
</organism>
<evidence type="ECO:0000313" key="3">
    <source>
        <dbReference type="Proteomes" id="UP000192936"/>
    </source>
</evidence>
<dbReference type="Proteomes" id="UP000192936">
    <property type="component" value="Unassembled WGS sequence"/>
</dbReference>
<protein>
    <recommendedName>
        <fullName evidence="4">Helix-turn-helix domain-containing protein</fullName>
    </recommendedName>
</protein>
<proteinExistence type="predicted"/>
<dbReference type="RefSeq" id="WP_085090270.1">
    <property type="nucleotide sequence ID" value="NZ_FXAK01000007.1"/>
</dbReference>
<dbReference type="AlphaFoldDB" id="A0A1X7HBR6"/>
<gene>
    <name evidence="2" type="ORF">SAMN02982917_5525</name>
</gene>
<reference evidence="2 3" key="1">
    <citation type="submission" date="2017-04" db="EMBL/GenBank/DDBJ databases">
        <authorList>
            <person name="Afonso C.L."/>
            <person name="Miller P.J."/>
            <person name="Scott M.A."/>
            <person name="Spackman E."/>
            <person name="Goraichik I."/>
            <person name="Dimitrov K.M."/>
            <person name="Suarez D.L."/>
            <person name="Swayne D.E."/>
        </authorList>
    </citation>
    <scope>NUCLEOTIDE SEQUENCE [LARGE SCALE GENOMIC DNA]</scope>
    <source>
        <strain evidence="2 3">A2P</strain>
    </source>
</reference>
<dbReference type="STRING" id="286727.SAMN02982917_5525"/>
<feature type="compositionally biased region" description="Basic residues" evidence="1">
    <location>
        <begin position="93"/>
        <end position="104"/>
    </location>
</feature>
<evidence type="ECO:0000313" key="2">
    <source>
        <dbReference type="EMBL" id="SMF83382.1"/>
    </source>
</evidence>
<evidence type="ECO:0000256" key="1">
    <source>
        <dbReference type="SAM" id="MobiDB-lite"/>
    </source>
</evidence>
<sequence>MVARLDDMAALPFWPRFLSREQAAAYLGVSTTTFDEEVNAGIWPPGVRRGAREGRITWDRVAIDRAVDSGPFASKMQEAEDDDYDRRREAHEAKRHKQRQAHAR</sequence>
<name>A0A1X7HBR6_9PROT</name>
<feature type="region of interest" description="Disordered" evidence="1">
    <location>
        <begin position="69"/>
        <end position="104"/>
    </location>
</feature>
<dbReference type="EMBL" id="FXAK01000007">
    <property type="protein sequence ID" value="SMF83382.1"/>
    <property type="molecule type" value="Genomic_DNA"/>
</dbReference>
<accession>A0A1X7HBR6</accession>
<evidence type="ECO:0008006" key="4">
    <source>
        <dbReference type="Google" id="ProtNLM"/>
    </source>
</evidence>